<feature type="compositionally biased region" description="Low complexity" evidence="1">
    <location>
        <begin position="342"/>
        <end position="352"/>
    </location>
</feature>
<gene>
    <name evidence="2" type="ORF">K503DRAFT_151338</name>
</gene>
<feature type="compositionally biased region" description="Polar residues" evidence="1">
    <location>
        <begin position="109"/>
        <end position="122"/>
    </location>
</feature>
<feature type="compositionally biased region" description="Polar residues" evidence="1">
    <location>
        <begin position="39"/>
        <end position="48"/>
    </location>
</feature>
<feature type="compositionally biased region" description="Polar residues" evidence="1">
    <location>
        <begin position="253"/>
        <end position="262"/>
    </location>
</feature>
<name>A0A1B7N117_9AGAM</name>
<evidence type="ECO:0000313" key="2">
    <source>
        <dbReference type="EMBL" id="OAX38568.1"/>
    </source>
</evidence>
<feature type="compositionally biased region" description="Polar residues" evidence="1">
    <location>
        <begin position="86"/>
        <end position="95"/>
    </location>
</feature>
<feature type="region of interest" description="Disordered" evidence="1">
    <location>
        <begin position="1"/>
        <end position="180"/>
    </location>
</feature>
<dbReference type="EMBL" id="KV448288">
    <property type="protein sequence ID" value="OAX38568.1"/>
    <property type="molecule type" value="Genomic_DNA"/>
</dbReference>
<feature type="region of interest" description="Disordered" evidence="1">
    <location>
        <begin position="342"/>
        <end position="405"/>
    </location>
</feature>
<protein>
    <submittedName>
        <fullName evidence="2">Uncharacterized protein</fullName>
    </submittedName>
</protein>
<sequence>MSTPPTSSPSPLRASRPNPSSSSHSPLTPTQLLPSIPSVNSSPGNSNIHLLHDNPYTRLRTGSYPPIRPYSPVPTRSVLLSPARTGPNSSPTPSVILTPHHHHDREPSPESSAPGSLRQYSYSHHYLPDQRANLPGDATPPNGIPRRWWSRSSSRERGSSVSPSRGRSVSPGRSLSRNSAVSARRLDEILFPMADDTYQENTNVFPPSSDLLSLSGEDLQICDLDERNIDDEHEGAVPQESLLLSSPEHPHATLTSPGTSPTSHKRTLKSLGIGIEEGLRNDEIQHSFWPAVKLFTKSPKSSPKSPSAKLGITASQNEALEDHVISMESWDGKSLQVAPLSPAVVSPSSSPPWGKVPISPSKDEAVSLTSPGQQPSTSPGKGKGNGRAQDALPKEPSVPTPQVHSKLQETTWYDKFTFSHRHRDGAKEQMKDGKEKERWLRARENVSLALNAVLPTSELARLSEAGEGFAKEGEAARATTESAEGKKVVETKNNQGAEKIGTSEKLWGTGEFSFCEAMFGSCRTRCVLISAPTHIAKHDIS</sequence>
<accession>A0A1B7N117</accession>
<reference evidence="2 3" key="1">
    <citation type="submission" date="2016-06" db="EMBL/GenBank/DDBJ databases">
        <title>Comparative genomics of the ectomycorrhizal sister species Rhizopogon vinicolor and Rhizopogon vesiculosus (Basidiomycota: Boletales) reveals a divergence of the mating type B locus.</title>
        <authorList>
            <consortium name="DOE Joint Genome Institute"/>
            <person name="Mujic A.B."/>
            <person name="Kuo A."/>
            <person name="Tritt A."/>
            <person name="Lipzen A."/>
            <person name="Chen C."/>
            <person name="Johnson J."/>
            <person name="Sharma A."/>
            <person name="Barry K."/>
            <person name="Grigoriev I.V."/>
            <person name="Spatafora J.W."/>
        </authorList>
    </citation>
    <scope>NUCLEOTIDE SEQUENCE [LARGE SCALE GENOMIC DNA]</scope>
    <source>
        <strain evidence="2 3">AM-OR11-026</strain>
    </source>
</reference>
<feature type="compositionally biased region" description="Low complexity" evidence="1">
    <location>
        <begin position="159"/>
        <end position="177"/>
    </location>
</feature>
<dbReference type="AlphaFoldDB" id="A0A1B7N117"/>
<feature type="compositionally biased region" description="Polar residues" evidence="1">
    <location>
        <begin position="367"/>
        <end position="379"/>
    </location>
</feature>
<dbReference type="Proteomes" id="UP000092154">
    <property type="component" value="Unassembled WGS sequence"/>
</dbReference>
<evidence type="ECO:0000256" key="1">
    <source>
        <dbReference type="SAM" id="MobiDB-lite"/>
    </source>
</evidence>
<feature type="region of interest" description="Disordered" evidence="1">
    <location>
        <begin position="243"/>
        <end position="267"/>
    </location>
</feature>
<dbReference type="InParanoid" id="A0A1B7N117"/>
<keyword evidence="3" id="KW-1185">Reference proteome</keyword>
<evidence type="ECO:0000313" key="3">
    <source>
        <dbReference type="Proteomes" id="UP000092154"/>
    </source>
</evidence>
<dbReference type="OrthoDB" id="10416120at2759"/>
<organism evidence="2 3">
    <name type="scientific">Rhizopogon vinicolor AM-OR11-026</name>
    <dbReference type="NCBI Taxonomy" id="1314800"/>
    <lineage>
        <taxon>Eukaryota</taxon>
        <taxon>Fungi</taxon>
        <taxon>Dikarya</taxon>
        <taxon>Basidiomycota</taxon>
        <taxon>Agaricomycotina</taxon>
        <taxon>Agaricomycetes</taxon>
        <taxon>Agaricomycetidae</taxon>
        <taxon>Boletales</taxon>
        <taxon>Suillineae</taxon>
        <taxon>Rhizopogonaceae</taxon>
        <taxon>Rhizopogon</taxon>
    </lineage>
</organism>
<feature type="compositionally biased region" description="Low complexity" evidence="1">
    <location>
        <begin position="1"/>
        <end position="38"/>
    </location>
</feature>
<proteinExistence type="predicted"/>